<proteinExistence type="predicted"/>
<dbReference type="Gene3D" id="1.10.238.20">
    <property type="entry name" value="Pheromone/general odorant binding protein domain"/>
    <property type="match status" value="1"/>
</dbReference>
<gene>
    <name evidence="1" type="ORF">HW555_003134</name>
</gene>
<dbReference type="CDD" id="cd23992">
    <property type="entry name" value="PBP_GOBP"/>
    <property type="match status" value="1"/>
</dbReference>
<name>A0A835GKV6_SPOEX</name>
<protein>
    <submittedName>
        <fullName evidence="1">Uncharacterized protein</fullName>
    </submittedName>
</protein>
<dbReference type="SMART" id="SM00708">
    <property type="entry name" value="PhBP"/>
    <property type="match status" value="1"/>
</dbReference>
<sequence>MRADDDSKDTQPEFNMHRIIMGCIDKFNVTEEQMKKAITTKDARAVTPCFWSCCYKKTGVLNSEGEYDLDSTLNLAKKMFVYDIYMKIEDIAKTCGSVNDDSVIDGDAGCERGVLLANCMIENGNKAFPELFYYE</sequence>
<dbReference type="SUPFAM" id="SSF47565">
    <property type="entry name" value="Insect pheromone/odorant-binding proteins"/>
    <property type="match status" value="1"/>
</dbReference>
<dbReference type="InterPro" id="IPR036728">
    <property type="entry name" value="PBP_GOBP_sf"/>
</dbReference>
<dbReference type="Proteomes" id="UP000648187">
    <property type="component" value="Unassembled WGS sequence"/>
</dbReference>
<dbReference type="AlphaFoldDB" id="A0A835GKV6"/>
<evidence type="ECO:0000313" key="1">
    <source>
        <dbReference type="EMBL" id="KAF9420786.1"/>
    </source>
</evidence>
<dbReference type="Pfam" id="PF01395">
    <property type="entry name" value="PBP_GOBP"/>
    <property type="match status" value="1"/>
</dbReference>
<evidence type="ECO:0000313" key="2">
    <source>
        <dbReference type="Proteomes" id="UP000648187"/>
    </source>
</evidence>
<reference evidence="1" key="1">
    <citation type="submission" date="2020-08" db="EMBL/GenBank/DDBJ databases">
        <title>Spodoptera exigua strain:BAW_Kor-Di-RS1 Genome sequencing and assembly.</title>
        <authorList>
            <person name="Kim J."/>
            <person name="Nam H.Y."/>
            <person name="Kwon M."/>
            <person name="Choi J.H."/>
            <person name="Cho S.R."/>
            <person name="Kim G.-H."/>
        </authorList>
    </citation>
    <scope>NUCLEOTIDE SEQUENCE</scope>
    <source>
        <strain evidence="1">BAW_Kor-Di-RS1</strain>
        <tissue evidence="1">Whole-body</tissue>
    </source>
</reference>
<dbReference type="EMBL" id="JACKWZ010000029">
    <property type="protein sequence ID" value="KAF9420786.1"/>
    <property type="molecule type" value="Genomic_DNA"/>
</dbReference>
<dbReference type="InterPro" id="IPR006170">
    <property type="entry name" value="PBP/GOBP"/>
</dbReference>
<keyword evidence="2" id="KW-1185">Reference proteome</keyword>
<accession>A0A835GKV6</accession>
<comment type="caution">
    <text evidence="1">The sequence shown here is derived from an EMBL/GenBank/DDBJ whole genome shotgun (WGS) entry which is preliminary data.</text>
</comment>
<organism evidence="1 2">
    <name type="scientific">Spodoptera exigua</name>
    <name type="common">Beet armyworm</name>
    <name type="synonym">Noctua fulgens</name>
    <dbReference type="NCBI Taxonomy" id="7107"/>
    <lineage>
        <taxon>Eukaryota</taxon>
        <taxon>Metazoa</taxon>
        <taxon>Ecdysozoa</taxon>
        <taxon>Arthropoda</taxon>
        <taxon>Hexapoda</taxon>
        <taxon>Insecta</taxon>
        <taxon>Pterygota</taxon>
        <taxon>Neoptera</taxon>
        <taxon>Endopterygota</taxon>
        <taxon>Lepidoptera</taxon>
        <taxon>Glossata</taxon>
        <taxon>Ditrysia</taxon>
        <taxon>Noctuoidea</taxon>
        <taxon>Noctuidae</taxon>
        <taxon>Amphipyrinae</taxon>
        <taxon>Spodoptera</taxon>
    </lineage>
</organism>
<dbReference type="GO" id="GO:0005549">
    <property type="term" value="F:odorant binding"/>
    <property type="evidence" value="ECO:0007669"/>
    <property type="project" value="InterPro"/>
</dbReference>